<dbReference type="GO" id="GO:0071949">
    <property type="term" value="F:FAD binding"/>
    <property type="evidence" value="ECO:0007669"/>
    <property type="project" value="InterPro"/>
</dbReference>
<dbReference type="Gene3D" id="3.40.462.10">
    <property type="entry name" value="FAD-linked oxidases, C-terminal domain"/>
    <property type="match status" value="1"/>
</dbReference>
<dbReference type="Gene3D" id="3.30.465.10">
    <property type="match status" value="1"/>
</dbReference>
<dbReference type="Gene3D" id="1.10.45.10">
    <property type="entry name" value="Vanillyl-alcohol Oxidase, Chain A, domain 4"/>
    <property type="match status" value="1"/>
</dbReference>
<evidence type="ECO:0000256" key="1">
    <source>
        <dbReference type="ARBA" id="ARBA00004275"/>
    </source>
</evidence>
<dbReference type="InterPro" id="IPR016167">
    <property type="entry name" value="FAD-bd_PCMH_sub1"/>
</dbReference>
<feature type="domain" description="FAD-binding PCMH-type" evidence="5">
    <location>
        <begin position="32"/>
        <end position="229"/>
    </location>
</feature>
<evidence type="ECO:0000256" key="4">
    <source>
        <dbReference type="ARBA" id="ARBA00023140"/>
    </source>
</evidence>
<keyword evidence="4" id="KW-0576">Peroxisome</keyword>
<keyword evidence="3" id="KW-0274">FAD</keyword>
<dbReference type="InterPro" id="IPR015213">
    <property type="entry name" value="Cholesterol_OX_subst-bd"/>
</dbReference>
<sequence length="554" mass="62709">MTATSLGPCPPLPDFPPTSTYTLRPFKTYASDVVIPFCYFSSPRDTPEVLSLANWAKNAGYRVRGVGRMHSWSPITLSKYEPGNICPKFLLVDTTKYLTDIKVTTDFNTSLHSVTLGPGVTLGRLLKTLESHQLGLFSCPAHDDLTVGGMLAVGAHGSGIKTATHPKSLGHAYGTFSNLVLEMDVIAWDNHTRKYVVKTLPRSHPDTKAFLVNLGRTFVTRVKIRVGADQMLRSQTFFTTVRQLFGTVRDDDKPNLADFLDLYGRIHAFSLGTGGDSNAFLFAWHSEPEKQTTSKFKDTPYNYHFDNYPPVFNTILRLVLTRVPHIWEFLSRLVFRVVVVVSYLNGSRDYWGLSKNHFLYVPKNSPILRANSFVVVTSRQNFQTVVSIIRKDYDDLASEWHVRGEYPNAGTFDIRVSGVEDPENILAEGADAEPPIFSPAKLVPSHPEYDIVIWFEFATFPETRKAQEFLASLQSRLYRDIHQVHGVLRAEWAKGWAHTGEQAWDNRTIFNTFPYVFSSSKELSEWNLGVEILERYDPWRVFGNGLLDRILIEA</sequence>
<dbReference type="InterPro" id="IPR016166">
    <property type="entry name" value="FAD-bd_PCMH"/>
</dbReference>
<dbReference type="InterPro" id="IPR036318">
    <property type="entry name" value="FAD-bd_PCMH-like_sf"/>
</dbReference>
<dbReference type="PANTHER" id="PTHR43762:SF1">
    <property type="entry name" value="D-ARABINONO-1,4-LACTONE OXIDASE"/>
    <property type="match status" value="1"/>
</dbReference>
<dbReference type="Pfam" id="PF01565">
    <property type="entry name" value="FAD_binding_4"/>
    <property type="match status" value="1"/>
</dbReference>
<name>A0A226DLR9_FOLCA</name>
<proteinExistence type="predicted"/>
<reference evidence="6 7" key="1">
    <citation type="submission" date="2015-12" db="EMBL/GenBank/DDBJ databases">
        <title>The genome of Folsomia candida.</title>
        <authorList>
            <person name="Faddeeva A."/>
            <person name="Derks M.F."/>
            <person name="Anvar Y."/>
            <person name="Smit S."/>
            <person name="Van Straalen N."/>
            <person name="Roelofs D."/>
        </authorList>
    </citation>
    <scope>NUCLEOTIDE SEQUENCE [LARGE SCALE GENOMIC DNA]</scope>
    <source>
        <strain evidence="6 7">VU population</strain>
        <tissue evidence="6">Whole body</tissue>
    </source>
</reference>
<dbReference type="InterPro" id="IPR016169">
    <property type="entry name" value="FAD-bd_PCMH_sub2"/>
</dbReference>
<dbReference type="InterPro" id="IPR016171">
    <property type="entry name" value="Vanillyl_alc_oxidase_C-sub2"/>
</dbReference>
<dbReference type="Pfam" id="PF09129">
    <property type="entry name" value="Chol_subst-bind"/>
    <property type="match status" value="1"/>
</dbReference>
<protein>
    <submittedName>
        <fullName evidence="6">Putative L-gulonolactone oxidase 4</fullName>
    </submittedName>
</protein>
<accession>A0A226DLR9</accession>
<dbReference type="GO" id="GO:0005777">
    <property type="term" value="C:peroxisome"/>
    <property type="evidence" value="ECO:0007669"/>
    <property type="project" value="UniProtKB-SubCell"/>
</dbReference>
<dbReference type="EMBL" id="LNIX01000018">
    <property type="protein sequence ID" value="OXA45156.1"/>
    <property type="molecule type" value="Genomic_DNA"/>
</dbReference>
<evidence type="ECO:0000313" key="7">
    <source>
        <dbReference type="Proteomes" id="UP000198287"/>
    </source>
</evidence>
<keyword evidence="2" id="KW-0285">Flavoprotein</keyword>
<gene>
    <name evidence="6" type="ORF">Fcan01_20164</name>
</gene>
<dbReference type="SUPFAM" id="SSF56176">
    <property type="entry name" value="FAD-binding/transporter-associated domain-like"/>
    <property type="match status" value="1"/>
</dbReference>
<dbReference type="InterPro" id="IPR016164">
    <property type="entry name" value="FAD-linked_Oxase-like_C"/>
</dbReference>
<dbReference type="SUPFAM" id="SSF55103">
    <property type="entry name" value="FAD-linked oxidases, C-terminal domain"/>
    <property type="match status" value="1"/>
</dbReference>
<dbReference type="PANTHER" id="PTHR43762">
    <property type="entry name" value="L-GULONOLACTONE OXIDASE"/>
    <property type="match status" value="1"/>
</dbReference>
<dbReference type="Gene3D" id="3.30.43.10">
    <property type="entry name" value="Uridine Diphospho-n-acetylenolpyruvylglucosamine Reductase, domain 2"/>
    <property type="match status" value="1"/>
</dbReference>
<dbReference type="PROSITE" id="PS51387">
    <property type="entry name" value="FAD_PCMH"/>
    <property type="match status" value="1"/>
</dbReference>
<evidence type="ECO:0000313" key="6">
    <source>
        <dbReference type="EMBL" id="OXA45156.1"/>
    </source>
</evidence>
<evidence type="ECO:0000256" key="2">
    <source>
        <dbReference type="ARBA" id="ARBA00022630"/>
    </source>
</evidence>
<comment type="caution">
    <text evidence="6">The sequence shown here is derived from an EMBL/GenBank/DDBJ whole genome shotgun (WGS) entry which is preliminary data.</text>
</comment>
<evidence type="ECO:0000256" key="3">
    <source>
        <dbReference type="ARBA" id="ARBA00022827"/>
    </source>
</evidence>
<dbReference type="InterPro" id="IPR010031">
    <property type="entry name" value="FAD_lactone_oxidase-like"/>
</dbReference>
<dbReference type="AlphaFoldDB" id="A0A226DLR9"/>
<dbReference type="Proteomes" id="UP000198287">
    <property type="component" value="Unassembled WGS sequence"/>
</dbReference>
<organism evidence="6 7">
    <name type="scientific">Folsomia candida</name>
    <name type="common">Springtail</name>
    <dbReference type="NCBI Taxonomy" id="158441"/>
    <lineage>
        <taxon>Eukaryota</taxon>
        <taxon>Metazoa</taxon>
        <taxon>Ecdysozoa</taxon>
        <taxon>Arthropoda</taxon>
        <taxon>Hexapoda</taxon>
        <taxon>Collembola</taxon>
        <taxon>Entomobryomorpha</taxon>
        <taxon>Isotomoidea</taxon>
        <taxon>Isotomidae</taxon>
        <taxon>Proisotominae</taxon>
        <taxon>Folsomia</taxon>
    </lineage>
</organism>
<evidence type="ECO:0000259" key="5">
    <source>
        <dbReference type="PROSITE" id="PS51387"/>
    </source>
</evidence>
<dbReference type="InterPro" id="IPR016170">
    <property type="entry name" value="Cytok_DH_C_sf"/>
</dbReference>
<dbReference type="STRING" id="158441.A0A226DLR9"/>
<keyword evidence="7" id="KW-1185">Reference proteome</keyword>
<dbReference type="GO" id="GO:0016899">
    <property type="term" value="F:oxidoreductase activity, acting on the CH-OH group of donors, oxygen as acceptor"/>
    <property type="evidence" value="ECO:0007669"/>
    <property type="project" value="InterPro"/>
</dbReference>
<comment type="subcellular location">
    <subcellularLocation>
        <location evidence="1">Peroxisome</location>
    </subcellularLocation>
</comment>
<dbReference type="InterPro" id="IPR006094">
    <property type="entry name" value="Oxid_FAD_bind_N"/>
</dbReference>
<dbReference type="OrthoDB" id="610608at2759"/>